<name>A0A977KZL7_9CYAN</name>
<dbReference type="InterPro" id="IPR008629">
    <property type="entry name" value="GUN4-like"/>
</dbReference>
<dbReference type="SUPFAM" id="SSF140869">
    <property type="entry name" value="GUN4-like"/>
    <property type="match status" value="1"/>
</dbReference>
<evidence type="ECO:0000313" key="3">
    <source>
        <dbReference type="EMBL" id="UXE61911.1"/>
    </source>
</evidence>
<evidence type="ECO:0000259" key="1">
    <source>
        <dbReference type="Pfam" id="PF05419"/>
    </source>
</evidence>
<sequence length="940" mass="108503">MKILHIDLKPVGKDYAEFRYFWDNPNQYQSRQLPLAQIANLNRLSDTDYYTRLPEEYARTGQALYNWLDGSDRYLAQALNQHRREGIVLAIAASEGLAHLPWEILHDGTKFLVETTPGIVPIRWVTQPNSQALIQENKPANRALNVLFMATSPLGVEPVLDYEAEEGQILAATRRTPVNLQVEESGCLSELGYLVREYEKNYFDVFHLTGHATYNQKPYFLTENEYGNRVDSDTSAIINALKSSVPPLIFLSGCRTGRASDPVVASMAEELLNLGATAVLGWGETVRDTDATAAASGLYSELSQGGTILEALASTYQTLIKKKARDWHKLRLYVAGILPGALVTTLQKPGRKQLPIPIMSLEFRDDEKRLRVISRENFVGRRRQLQNCLRTLKTDWEKVGVLLHGMGGLGKSSIASRLWDRLPDFEKILWWRQIDEPKLITKLSSKLIKPELRKVRTDLKTIDDGLEVKLTNLFSQLKDLGEEPFLFIFDDFEWNLEPREGRYILKPEVAIILKALIWAIRETRTRHRVIITCRYRFDSELLDSFYEQGLESLKKAELTKKLNLLKNFNSNKISEDVREKALILADGNPRLLEFLNTEVLGKQDAETKLTELEQSPELWKDRIIWEELYQLIDKPLQQVLSHCLVYEIPVPMTALEVVCESLPNYKQQLQRGLDLGLIEMSPEPREEDRSYRVSRILPHVIVNIQIPKESEVYGLYRKAHEKLNQLWKNETNRSGEQWQEIFRLLFADKGNPERFRQGFFEMLAVQYNIEADRALENELRKLEGELSQDNFCDQLEDYLDQGNWRKADEETAWLFYSVMIQRVYKDWYQLCRELPDTTLKNIDQLWVDYSEGNFGFSTQKQIWKSLGGNSDEDYDTWKQFEQQLQWDAEIVSDYPKGYFPTQYARRSSARGGIGSVSCHEGIGGWNVVCWDGVVSLLSKL</sequence>
<dbReference type="EMBL" id="CP073041">
    <property type="protein sequence ID" value="UXE61911.1"/>
    <property type="molecule type" value="Genomic_DNA"/>
</dbReference>
<dbReference type="GO" id="GO:0046906">
    <property type="term" value="F:tetrapyrrole binding"/>
    <property type="evidence" value="ECO:0007669"/>
    <property type="project" value="TreeGrafter"/>
</dbReference>
<dbReference type="PANTHER" id="PTHR34800">
    <property type="entry name" value="TETRAPYRROLE-BINDING PROTEIN, CHLOROPLASTIC"/>
    <property type="match status" value="1"/>
</dbReference>
<organism evidence="3">
    <name type="scientific">Woronichinia naegeliana WA131</name>
    <dbReference type="NCBI Taxonomy" id="2824559"/>
    <lineage>
        <taxon>Bacteria</taxon>
        <taxon>Bacillati</taxon>
        <taxon>Cyanobacteriota</taxon>
        <taxon>Cyanophyceae</taxon>
        <taxon>Synechococcales</taxon>
        <taxon>Coelosphaeriaceae</taxon>
        <taxon>Woronichinia</taxon>
    </lineage>
</organism>
<dbReference type="Gene3D" id="3.40.50.300">
    <property type="entry name" value="P-loop containing nucleotide triphosphate hydrolases"/>
    <property type="match status" value="1"/>
</dbReference>
<reference evidence="3" key="1">
    <citation type="submission" date="2021-04" db="EMBL/GenBank/DDBJ databases">
        <title>Genome sequence of Woronichinia naegeliana from Washington state freshwater lake bloom.</title>
        <authorList>
            <person name="Dreher T.W."/>
        </authorList>
    </citation>
    <scope>NUCLEOTIDE SEQUENCE</scope>
    <source>
        <strain evidence="3">WA131</strain>
    </source>
</reference>
<proteinExistence type="predicted"/>
<gene>
    <name evidence="3" type="ORF">KA717_02995</name>
</gene>
<evidence type="ECO:0000259" key="2">
    <source>
        <dbReference type="Pfam" id="PF12770"/>
    </source>
</evidence>
<dbReference type="SUPFAM" id="SSF52540">
    <property type="entry name" value="P-loop containing nucleoside triphosphate hydrolases"/>
    <property type="match status" value="1"/>
</dbReference>
<dbReference type="Pfam" id="PF05419">
    <property type="entry name" value="GUN4"/>
    <property type="match status" value="1"/>
</dbReference>
<accession>A0A977KZL7</accession>
<dbReference type="AlphaFoldDB" id="A0A977KZL7"/>
<dbReference type="Proteomes" id="UP001065613">
    <property type="component" value="Chromosome"/>
</dbReference>
<dbReference type="InterPro" id="IPR024983">
    <property type="entry name" value="CHAT_dom"/>
</dbReference>
<dbReference type="Pfam" id="PF12770">
    <property type="entry name" value="CHAT"/>
    <property type="match status" value="1"/>
</dbReference>
<dbReference type="Gene3D" id="1.25.40.620">
    <property type="match status" value="1"/>
</dbReference>
<dbReference type="KEGG" id="wna:KA717_02995"/>
<dbReference type="InterPro" id="IPR037215">
    <property type="entry name" value="GUN4-like_sf"/>
</dbReference>
<feature type="domain" description="GUN4-like" evidence="1">
    <location>
        <begin position="793"/>
        <end position="896"/>
    </location>
</feature>
<dbReference type="Gene3D" id="1.10.10.1770">
    <property type="entry name" value="Gun4-like"/>
    <property type="match status" value="1"/>
</dbReference>
<protein>
    <submittedName>
        <fullName evidence="3">GUN4 domain-containing protein</fullName>
    </submittedName>
</protein>
<dbReference type="PANTHER" id="PTHR34800:SF1">
    <property type="entry name" value="TETRAPYRROLE-BINDING PROTEIN, CHLOROPLASTIC"/>
    <property type="match status" value="1"/>
</dbReference>
<dbReference type="InterPro" id="IPR027417">
    <property type="entry name" value="P-loop_NTPase"/>
</dbReference>
<feature type="domain" description="CHAT" evidence="2">
    <location>
        <begin position="59"/>
        <end position="326"/>
    </location>
</feature>